<evidence type="ECO:0000256" key="3">
    <source>
        <dbReference type="SAM" id="SignalP"/>
    </source>
</evidence>
<dbReference type="PANTHER" id="PTHR47235:SF1">
    <property type="entry name" value="BLR6548 PROTEIN"/>
    <property type="match status" value="1"/>
</dbReference>
<dbReference type="CDD" id="cd06334">
    <property type="entry name" value="PBP1_ABC_ligand_binding-like"/>
    <property type="match status" value="1"/>
</dbReference>
<proteinExistence type="inferred from homology"/>
<evidence type="ECO:0000256" key="2">
    <source>
        <dbReference type="ARBA" id="ARBA00022729"/>
    </source>
</evidence>
<dbReference type="InterPro" id="IPR028081">
    <property type="entry name" value="Leu-bd"/>
</dbReference>
<dbReference type="InterPro" id="IPR028082">
    <property type="entry name" value="Peripla_BP_I"/>
</dbReference>
<protein>
    <submittedName>
        <fullName evidence="5">ABC transporter substrate-binding protein</fullName>
    </submittedName>
</protein>
<evidence type="ECO:0000313" key="6">
    <source>
        <dbReference type="Proteomes" id="UP001595756"/>
    </source>
</evidence>
<feature type="domain" description="Leucine-binding protein" evidence="4">
    <location>
        <begin position="33"/>
        <end position="397"/>
    </location>
</feature>
<dbReference type="SUPFAM" id="SSF53822">
    <property type="entry name" value="Periplasmic binding protein-like I"/>
    <property type="match status" value="1"/>
</dbReference>
<keyword evidence="2 3" id="KW-0732">Signal</keyword>
<accession>A0ABV8S327</accession>
<comment type="similarity">
    <text evidence="1">Belongs to the leucine-binding protein family.</text>
</comment>
<evidence type="ECO:0000256" key="1">
    <source>
        <dbReference type="ARBA" id="ARBA00010062"/>
    </source>
</evidence>
<evidence type="ECO:0000259" key="4">
    <source>
        <dbReference type="Pfam" id="PF13458"/>
    </source>
</evidence>
<dbReference type="PANTHER" id="PTHR47235">
    <property type="entry name" value="BLR6548 PROTEIN"/>
    <property type="match status" value="1"/>
</dbReference>
<keyword evidence="6" id="KW-1185">Reference proteome</keyword>
<feature type="chain" id="PRO_5045062439" evidence="3">
    <location>
        <begin position="25"/>
        <end position="439"/>
    </location>
</feature>
<name>A0ABV8S327_9BURK</name>
<feature type="signal peptide" evidence="3">
    <location>
        <begin position="1"/>
        <end position="24"/>
    </location>
</feature>
<comment type="caution">
    <text evidence="5">The sequence shown here is derived from an EMBL/GenBank/DDBJ whole genome shotgun (WGS) entry which is preliminary data.</text>
</comment>
<reference evidence="6" key="1">
    <citation type="journal article" date="2019" name="Int. J. Syst. Evol. Microbiol.">
        <title>The Global Catalogue of Microorganisms (GCM) 10K type strain sequencing project: providing services to taxonomists for standard genome sequencing and annotation.</title>
        <authorList>
            <consortium name="The Broad Institute Genomics Platform"/>
            <consortium name="The Broad Institute Genome Sequencing Center for Infectious Disease"/>
            <person name="Wu L."/>
            <person name="Ma J."/>
        </authorList>
    </citation>
    <scope>NUCLEOTIDE SEQUENCE [LARGE SCALE GENOMIC DNA]</scope>
    <source>
        <strain evidence="6">CGMCC 1.19029</strain>
    </source>
</reference>
<gene>
    <name evidence="5" type="ORF">ACFO0J_17585</name>
</gene>
<organism evidence="5 6">
    <name type="scientific">Castellaniella hirudinis</name>
    <dbReference type="NCBI Taxonomy" id="1144617"/>
    <lineage>
        <taxon>Bacteria</taxon>
        <taxon>Pseudomonadati</taxon>
        <taxon>Pseudomonadota</taxon>
        <taxon>Betaproteobacteria</taxon>
        <taxon>Burkholderiales</taxon>
        <taxon>Alcaligenaceae</taxon>
        <taxon>Castellaniella</taxon>
    </lineage>
</organism>
<dbReference type="Pfam" id="PF13458">
    <property type="entry name" value="Peripla_BP_6"/>
    <property type="match status" value="1"/>
</dbReference>
<sequence length="439" mass="47964">MKPINTLLATLLVAAGMVGAPVQAQEAQQYAPVFSYRTGPYAPNGIPVANGTVDYLKLVNAQGGVNGVKFKIEECEFAYDTAKGIECYERMKGQHGGAAIVQSISTGVTNALLKKAPEDKISLIIAGYGTPAAADGRVFKWIFPMVPNYFVSADVMMQAIGKQVGGLDKLKGKKIHYVYMDAPFGHEFMPVFDAYAAKYGFTLGKLPVTAPGLDQKSTWLQVRRDKPDYVLYVGYGVMNPTALKEAQAVGYPRDKIYAFWWAGSESDVKGVEEASKGYNATALLASANRDAKVIKDVQSTLYAKGLGTAEDPKTVGDVLYVRGLITGMLTAETVRIAQEKFGKGKPVTGEQAQWALDHFELTPERIEALGFTGIVLPMKTTCSQHMGSYAARMSVWDGKEWKINGDWYQGNREIIDPLIKQFAEKYAADNKIELRQCAD</sequence>
<dbReference type="RefSeq" id="WP_376814396.1">
    <property type="nucleotide sequence ID" value="NZ_JBHSDY010000012.1"/>
</dbReference>
<dbReference type="Gene3D" id="3.40.50.2300">
    <property type="match status" value="2"/>
</dbReference>
<dbReference type="EMBL" id="JBHSDY010000012">
    <property type="protein sequence ID" value="MFC4299858.1"/>
    <property type="molecule type" value="Genomic_DNA"/>
</dbReference>
<evidence type="ECO:0000313" key="5">
    <source>
        <dbReference type="EMBL" id="MFC4299858.1"/>
    </source>
</evidence>
<dbReference type="Proteomes" id="UP001595756">
    <property type="component" value="Unassembled WGS sequence"/>
</dbReference>